<evidence type="ECO:0000313" key="2">
    <source>
        <dbReference type="EMBL" id="KDQ13694.1"/>
    </source>
</evidence>
<evidence type="ECO:0000313" key="3">
    <source>
        <dbReference type="Proteomes" id="UP000027195"/>
    </source>
</evidence>
<protein>
    <submittedName>
        <fullName evidence="2">Uncharacterized protein</fullName>
    </submittedName>
</protein>
<reference evidence="3" key="1">
    <citation type="journal article" date="2014" name="Proc. Natl. Acad. Sci. U.S.A.">
        <title>Extensive sampling of basidiomycete genomes demonstrates inadequacy of the white-rot/brown-rot paradigm for wood decay fungi.</title>
        <authorList>
            <person name="Riley R."/>
            <person name="Salamov A.A."/>
            <person name="Brown D.W."/>
            <person name="Nagy L.G."/>
            <person name="Floudas D."/>
            <person name="Held B.W."/>
            <person name="Levasseur A."/>
            <person name="Lombard V."/>
            <person name="Morin E."/>
            <person name="Otillar R."/>
            <person name="Lindquist E.A."/>
            <person name="Sun H."/>
            <person name="LaButti K.M."/>
            <person name="Schmutz J."/>
            <person name="Jabbour D."/>
            <person name="Luo H."/>
            <person name="Baker S.E."/>
            <person name="Pisabarro A.G."/>
            <person name="Walton J.D."/>
            <person name="Blanchette R.A."/>
            <person name="Henrissat B."/>
            <person name="Martin F."/>
            <person name="Cullen D."/>
            <person name="Hibbett D.S."/>
            <person name="Grigoriev I.V."/>
        </authorList>
    </citation>
    <scope>NUCLEOTIDE SEQUENCE [LARGE SCALE GENOMIC DNA]</scope>
    <source>
        <strain evidence="3">FD-172 SS1</strain>
    </source>
</reference>
<dbReference type="EMBL" id="KL198042">
    <property type="protein sequence ID" value="KDQ13694.1"/>
    <property type="molecule type" value="Genomic_DNA"/>
</dbReference>
<dbReference type="InParanoid" id="A0A067MDP9"/>
<name>A0A067MDP9_BOTB1</name>
<gene>
    <name evidence="2" type="ORF">BOTBODRAFT_365559</name>
</gene>
<dbReference type="AlphaFoldDB" id="A0A067MDP9"/>
<organism evidence="2 3">
    <name type="scientific">Botryobasidium botryosum (strain FD-172 SS1)</name>
    <dbReference type="NCBI Taxonomy" id="930990"/>
    <lineage>
        <taxon>Eukaryota</taxon>
        <taxon>Fungi</taxon>
        <taxon>Dikarya</taxon>
        <taxon>Basidiomycota</taxon>
        <taxon>Agaricomycotina</taxon>
        <taxon>Agaricomycetes</taxon>
        <taxon>Cantharellales</taxon>
        <taxon>Botryobasidiaceae</taxon>
        <taxon>Botryobasidium</taxon>
    </lineage>
</organism>
<proteinExistence type="predicted"/>
<dbReference type="Proteomes" id="UP000027195">
    <property type="component" value="Unassembled WGS sequence"/>
</dbReference>
<keyword evidence="3" id="KW-1185">Reference proteome</keyword>
<keyword evidence="1" id="KW-0472">Membrane</keyword>
<keyword evidence="1" id="KW-0812">Transmembrane</keyword>
<dbReference type="HOGENOM" id="CLU_2557990_0_0_1"/>
<keyword evidence="1" id="KW-1133">Transmembrane helix</keyword>
<sequence length="82" mass="9572">MDPWSNQAMLILNKIGPQENSSRPNQLRLRFIRQALILILIAVYALVRATIRHCRRHGFKISNGGKLSIFPCTCLFDRYPYR</sequence>
<feature type="transmembrane region" description="Helical" evidence="1">
    <location>
        <begin position="31"/>
        <end position="51"/>
    </location>
</feature>
<accession>A0A067MDP9</accession>
<evidence type="ECO:0000256" key="1">
    <source>
        <dbReference type="SAM" id="Phobius"/>
    </source>
</evidence>